<keyword evidence="2" id="KW-1185">Reference proteome</keyword>
<dbReference type="eggNOG" id="COG0561">
    <property type="taxonomic scope" value="Bacteria"/>
</dbReference>
<dbReference type="GO" id="GO:0005829">
    <property type="term" value="C:cytosol"/>
    <property type="evidence" value="ECO:0007669"/>
    <property type="project" value="TreeGrafter"/>
</dbReference>
<reference evidence="1 2" key="2">
    <citation type="journal article" date="2012" name="Stand. Genomic Sci.">
        <title>Complete Genome Sequence of Clostridium clariflavum DSM 19732.</title>
        <authorList>
            <person name="Izquierdo J.A."/>
            <person name="Goodwin L."/>
            <person name="Davenport K.W."/>
            <person name="Teshima H."/>
            <person name="Bruce D."/>
            <person name="Detter C."/>
            <person name="Tapia R."/>
            <person name="Han S."/>
            <person name="Land M."/>
            <person name="Hauser L."/>
            <person name="Jeffries C.D."/>
            <person name="Han J."/>
            <person name="Pitluck S."/>
            <person name="Nolan M."/>
            <person name="Chen A."/>
            <person name="Huntemann M."/>
            <person name="Mavromatis K."/>
            <person name="Mikhailova N."/>
            <person name="Liolios K."/>
            <person name="Woyke T."/>
            <person name="Lynd L.R."/>
        </authorList>
    </citation>
    <scope>NUCLEOTIDE SEQUENCE [LARGE SCALE GENOMIC DNA]</scope>
    <source>
        <strain evidence="2">DSM 19732 / NBRC 101661 / EBR45</strain>
    </source>
</reference>
<organism evidence="1 2">
    <name type="scientific">Acetivibrio clariflavus (strain DSM 19732 / NBRC 101661 / EBR45)</name>
    <name type="common">Clostridium clariflavum</name>
    <dbReference type="NCBI Taxonomy" id="720554"/>
    <lineage>
        <taxon>Bacteria</taxon>
        <taxon>Bacillati</taxon>
        <taxon>Bacillota</taxon>
        <taxon>Clostridia</taxon>
        <taxon>Eubacteriales</taxon>
        <taxon>Oscillospiraceae</taxon>
        <taxon>Acetivibrio</taxon>
    </lineage>
</organism>
<reference evidence="2" key="1">
    <citation type="submission" date="2011-12" db="EMBL/GenBank/DDBJ databases">
        <title>Complete sequence of Clostridium clariflavum DSM 19732.</title>
        <authorList>
            <consortium name="US DOE Joint Genome Institute"/>
            <person name="Lucas S."/>
            <person name="Han J."/>
            <person name="Lapidus A."/>
            <person name="Cheng J.-F."/>
            <person name="Goodwin L."/>
            <person name="Pitluck S."/>
            <person name="Peters L."/>
            <person name="Teshima H."/>
            <person name="Detter J.C."/>
            <person name="Han C."/>
            <person name="Tapia R."/>
            <person name="Land M."/>
            <person name="Hauser L."/>
            <person name="Kyrpides N."/>
            <person name="Ivanova N."/>
            <person name="Pagani I."/>
            <person name="Kitzmiller T."/>
            <person name="Lynd L."/>
            <person name="Izquierdo J."/>
            <person name="Woyke T."/>
        </authorList>
    </citation>
    <scope>NUCLEOTIDE SEQUENCE [LARGE SCALE GENOMIC DNA]</scope>
    <source>
        <strain evidence="2">DSM 19732 / NBRC 101661 / EBR45</strain>
    </source>
</reference>
<dbReference type="SFLD" id="SFLDG01144">
    <property type="entry name" value="C2.B.4:_PGP_Like"/>
    <property type="match status" value="1"/>
</dbReference>
<dbReference type="KEGG" id="ccl:Clocl_3350"/>
<gene>
    <name evidence="1" type="ordered locus">Clocl_3350</name>
</gene>
<dbReference type="GO" id="GO:0016791">
    <property type="term" value="F:phosphatase activity"/>
    <property type="evidence" value="ECO:0007669"/>
    <property type="project" value="TreeGrafter"/>
</dbReference>
<dbReference type="CDD" id="cd07518">
    <property type="entry name" value="HAD_YbiV-Like"/>
    <property type="match status" value="1"/>
</dbReference>
<dbReference type="RefSeq" id="WP_014256381.1">
    <property type="nucleotide sequence ID" value="NC_016627.1"/>
</dbReference>
<evidence type="ECO:0000313" key="1">
    <source>
        <dbReference type="EMBL" id="AEV69849.1"/>
    </source>
</evidence>
<dbReference type="InterPro" id="IPR000150">
    <property type="entry name" value="Cof"/>
</dbReference>
<dbReference type="InterPro" id="IPR023214">
    <property type="entry name" value="HAD_sf"/>
</dbReference>
<accession>G8LXD1</accession>
<keyword evidence="1" id="KW-0378">Hydrolase</keyword>
<protein>
    <submittedName>
        <fullName evidence="1">HAD-superfamily hydrolase, subfamily IIB</fullName>
    </submittedName>
</protein>
<dbReference type="AlphaFoldDB" id="G8LXD1"/>
<dbReference type="STRING" id="720554.Clocl_3350"/>
<dbReference type="PANTHER" id="PTHR10000">
    <property type="entry name" value="PHOSPHOSERINE PHOSPHATASE"/>
    <property type="match status" value="1"/>
</dbReference>
<dbReference type="SFLD" id="SFLDG01140">
    <property type="entry name" value="C2.B:_Phosphomannomutase_and_P"/>
    <property type="match status" value="1"/>
</dbReference>
<dbReference type="SFLD" id="SFLDS00003">
    <property type="entry name" value="Haloacid_Dehalogenase"/>
    <property type="match status" value="1"/>
</dbReference>
<dbReference type="InterPro" id="IPR036412">
    <property type="entry name" value="HAD-like_sf"/>
</dbReference>
<sequence>MIKLIATDIDGTLLNAEGKLPEGFDEMILRLEKKGIYLAIASGRQYHTLLNDFAAFKDRLIFIAENGAIVIYQGKELFFRPLERQKVEGIIKDIRATEECDIVLCGKKSAYVETLNTEFEAEVRKYYHRCELVKDLLSVEDDILKVALYDYIDPQENSFPKLNPKWGNDVKVIVSGKHWMDFGSPDVDKGVALKKIQDMLGIKYEETMVFGDYFNDVPMMERSYYSFAVSNAPEGVKEKARFEAPSNQEEGVMKVICQMEKDGLL</sequence>
<dbReference type="Gene3D" id="3.40.50.1000">
    <property type="entry name" value="HAD superfamily/HAD-like"/>
    <property type="match status" value="1"/>
</dbReference>
<dbReference type="SUPFAM" id="SSF56784">
    <property type="entry name" value="HAD-like"/>
    <property type="match status" value="1"/>
</dbReference>
<dbReference type="Gene3D" id="3.30.1240.10">
    <property type="match status" value="1"/>
</dbReference>
<dbReference type="NCBIfam" id="TIGR00099">
    <property type="entry name" value="Cof-subfamily"/>
    <property type="match status" value="1"/>
</dbReference>
<dbReference type="NCBIfam" id="TIGR01484">
    <property type="entry name" value="HAD-SF-IIB"/>
    <property type="match status" value="1"/>
</dbReference>
<dbReference type="OrthoDB" id="9814970at2"/>
<proteinExistence type="predicted"/>
<dbReference type="InterPro" id="IPR006379">
    <property type="entry name" value="HAD-SF_hydro_IIB"/>
</dbReference>
<dbReference type="PROSITE" id="PS01228">
    <property type="entry name" value="COF_1"/>
    <property type="match status" value="1"/>
</dbReference>
<dbReference type="EMBL" id="CP003065">
    <property type="protein sequence ID" value="AEV69849.1"/>
    <property type="molecule type" value="Genomic_DNA"/>
</dbReference>
<dbReference type="GO" id="GO:0000287">
    <property type="term" value="F:magnesium ion binding"/>
    <property type="evidence" value="ECO:0007669"/>
    <property type="project" value="TreeGrafter"/>
</dbReference>
<evidence type="ECO:0000313" key="2">
    <source>
        <dbReference type="Proteomes" id="UP000005435"/>
    </source>
</evidence>
<dbReference type="PANTHER" id="PTHR10000:SF53">
    <property type="entry name" value="5-AMINO-6-(5-PHOSPHO-D-RIBITYLAMINO)URACIL PHOSPHATASE YBJI-RELATED"/>
    <property type="match status" value="1"/>
</dbReference>
<dbReference type="HOGENOM" id="CLU_044146_5_1_9"/>
<name>G8LXD1_ACECE</name>
<dbReference type="Pfam" id="PF08282">
    <property type="entry name" value="Hydrolase_3"/>
    <property type="match status" value="1"/>
</dbReference>
<dbReference type="Proteomes" id="UP000005435">
    <property type="component" value="Chromosome"/>
</dbReference>